<dbReference type="OrthoDB" id="6313889at2"/>
<reference evidence="1 2" key="1">
    <citation type="submission" date="2018-12" db="EMBL/GenBank/DDBJ databases">
        <authorList>
            <person name="Li A."/>
            <person name="Zhang M."/>
            <person name="Zhu H."/>
        </authorList>
    </citation>
    <scope>NUCLEOTIDE SEQUENCE [LARGE SCALE GENOMIC DNA]</scope>
    <source>
        <strain evidence="1 2">R04H25</strain>
    </source>
</reference>
<name>A0A443Z743_9GAMM</name>
<protein>
    <submittedName>
        <fullName evidence="1">Uncharacterized protein</fullName>
    </submittedName>
</protein>
<evidence type="ECO:0000313" key="1">
    <source>
        <dbReference type="EMBL" id="RWU12753.1"/>
    </source>
</evidence>
<accession>A0A443Z743</accession>
<sequence length="265" mass="29880">MLSPHAGATTIPEAFEQAARAAQPQLAGQQCGVLAAVTLWLPEQQQDQPLAMLSRWQHHPLAAFINCFSVATYTPEQLNCTTVGMRGRAQCALREAHHKNNRRILFVADELGIASSQNHSIVLPTNASLSLFAHEVAHWLGFVDEYAMSEELADNYCAGRYAHPSLNVVTTASTTLDRDALIDLWMQLPWRFAVPDWRALGQPLDTNEQRWRLGSTDEDVGLYSIATCQQTERYAWRPVNTMTPMQYYDIGQWPDLYLELIARPR</sequence>
<evidence type="ECO:0000313" key="2">
    <source>
        <dbReference type="Proteomes" id="UP000288789"/>
    </source>
</evidence>
<gene>
    <name evidence="1" type="ORF">EGC76_00570</name>
</gene>
<dbReference type="Proteomes" id="UP000288789">
    <property type="component" value="Unassembled WGS sequence"/>
</dbReference>
<dbReference type="AlphaFoldDB" id="A0A443Z743"/>
<keyword evidence="2" id="KW-1185">Reference proteome</keyword>
<comment type="caution">
    <text evidence="1">The sequence shown here is derived from an EMBL/GenBank/DDBJ whole genome shotgun (WGS) entry which is preliminary data.</text>
</comment>
<dbReference type="EMBL" id="RSFE01000001">
    <property type="protein sequence ID" value="RWU12753.1"/>
    <property type="molecule type" value="Genomic_DNA"/>
</dbReference>
<dbReference type="SUPFAM" id="SSF55486">
    <property type="entry name" value="Metalloproteases ('zincins'), catalytic domain"/>
    <property type="match status" value="1"/>
</dbReference>
<proteinExistence type="predicted"/>
<organism evidence="1 2">
    <name type="scientific">Pseudidiomarina gelatinasegens</name>
    <dbReference type="NCBI Taxonomy" id="2487740"/>
    <lineage>
        <taxon>Bacteria</taxon>
        <taxon>Pseudomonadati</taxon>
        <taxon>Pseudomonadota</taxon>
        <taxon>Gammaproteobacteria</taxon>
        <taxon>Alteromonadales</taxon>
        <taxon>Idiomarinaceae</taxon>
        <taxon>Pseudidiomarina</taxon>
    </lineage>
</organism>